<gene>
    <name evidence="1" type="ORF">M9Y10_022970</name>
</gene>
<sequence length="599" mass="71253">MECIFNDLTKIKIYGQIQALLCELNPIASDKEIDDLINQIPSNLLTQKDDLMVICSLFSYYSRNNLQNNKGTVIKLFEKILQPIKEHLQDESSFFWNIFGCLFCFKLWFYEEGLIKIEDIIQAVRSDLFNNKETLVAFFLPEIIERESELFEKEIKPKITFQYSDDHIIEFKESRKKYFKWLRDSNNYNDPFYREIESDKLRLSIKTDDIDTFQKIFNCSNLSIDCQISESVLENYLFVPREIPIIEFVIQFNAVKIFKYLLMRYPDLKIENIFGSICQRNYEVIHIVESQMKDKFPKDSLGCSIRSWNSDVTDYVLNKYNYEYYEKSGIGADHDEEILQIFGDICFSSNFIFFENVFLPFLQKNPDFFNRNFHELVIDSFHELSCFFFNEFIKSPKMDVNYNSPFNSNFSLLTIAIEFKNTKAVEILLNQPEIDIFNLNRSFFSPFHCVCANYSDMKTVRMFCNHPNFNVNWADSVFDESAFHLSMIRQNTYVMQYLIDNFEDLMLINIEDDIFYCLENDYCMSLKILLKVFVDVNEGIETGDVISYFKDYISSKLDIPEEEEEEENKEEEEEFNNEKIDLLKKYLAKINQIICELNK</sequence>
<dbReference type="SUPFAM" id="SSF48403">
    <property type="entry name" value="Ankyrin repeat"/>
    <property type="match status" value="1"/>
</dbReference>
<keyword evidence="2" id="KW-1185">Reference proteome</keyword>
<dbReference type="InterPro" id="IPR002110">
    <property type="entry name" value="Ankyrin_rpt"/>
</dbReference>
<dbReference type="EMBL" id="JAPFFF010000003">
    <property type="protein sequence ID" value="KAK8894536.1"/>
    <property type="molecule type" value="Genomic_DNA"/>
</dbReference>
<dbReference type="PANTHER" id="PTHR24159">
    <property type="match status" value="1"/>
</dbReference>
<dbReference type="Proteomes" id="UP001470230">
    <property type="component" value="Unassembled WGS sequence"/>
</dbReference>
<evidence type="ECO:0008006" key="3">
    <source>
        <dbReference type="Google" id="ProtNLM"/>
    </source>
</evidence>
<dbReference type="PANTHER" id="PTHR24159:SF5">
    <property type="entry name" value="ANK_REP_REGION DOMAIN-CONTAINING PROTEIN"/>
    <property type="match status" value="1"/>
</dbReference>
<dbReference type="Gene3D" id="1.25.40.20">
    <property type="entry name" value="Ankyrin repeat-containing domain"/>
    <property type="match status" value="1"/>
</dbReference>
<accession>A0ABR2KU50</accession>
<comment type="caution">
    <text evidence="1">The sequence shown here is derived from an EMBL/GenBank/DDBJ whole genome shotgun (WGS) entry which is preliminary data.</text>
</comment>
<evidence type="ECO:0000313" key="1">
    <source>
        <dbReference type="EMBL" id="KAK8894536.1"/>
    </source>
</evidence>
<evidence type="ECO:0000313" key="2">
    <source>
        <dbReference type="Proteomes" id="UP001470230"/>
    </source>
</evidence>
<protein>
    <recommendedName>
        <fullName evidence="3">DUF3447 domain-containing protein</fullName>
    </recommendedName>
</protein>
<reference evidence="1 2" key="1">
    <citation type="submission" date="2024-04" db="EMBL/GenBank/DDBJ databases">
        <title>Tritrichomonas musculus Genome.</title>
        <authorList>
            <person name="Alves-Ferreira E."/>
            <person name="Grigg M."/>
            <person name="Lorenzi H."/>
            <person name="Galac M."/>
        </authorList>
    </citation>
    <scope>NUCLEOTIDE SEQUENCE [LARGE SCALE GENOMIC DNA]</scope>
    <source>
        <strain evidence="1 2">EAF2021</strain>
    </source>
</reference>
<dbReference type="SMART" id="SM00248">
    <property type="entry name" value="ANK"/>
    <property type="match status" value="3"/>
</dbReference>
<name>A0ABR2KU50_9EUKA</name>
<proteinExistence type="predicted"/>
<organism evidence="1 2">
    <name type="scientific">Tritrichomonas musculus</name>
    <dbReference type="NCBI Taxonomy" id="1915356"/>
    <lineage>
        <taxon>Eukaryota</taxon>
        <taxon>Metamonada</taxon>
        <taxon>Parabasalia</taxon>
        <taxon>Tritrichomonadida</taxon>
        <taxon>Tritrichomonadidae</taxon>
        <taxon>Tritrichomonas</taxon>
    </lineage>
</organism>
<dbReference type="InterPro" id="IPR036770">
    <property type="entry name" value="Ankyrin_rpt-contain_sf"/>
</dbReference>